<dbReference type="AlphaFoldDB" id="A0A9P7F4W5"/>
<protein>
    <submittedName>
        <fullName evidence="2">Uncharacterized protein</fullName>
    </submittedName>
</protein>
<evidence type="ECO:0000313" key="2">
    <source>
        <dbReference type="EMBL" id="KAG2106186.1"/>
    </source>
</evidence>
<feature type="region of interest" description="Disordered" evidence="1">
    <location>
        <begin position="678"/>
        <end position="709"/>
    </location>
</feature>
<dbReference type="GeneID" id="64703914"/>
<dbReference type="Pfam" id="PF18759">
    <property type="entry name" value="Plavaka"/>
    <property type="match status" value="1"/>
</dbReference>
<sequence>MSPPPAASCADSSLHNAPNSVSDVIISPAPMETDEGQHDDVLPQPPPTVPCNQTTQQQECNPPASSTNVSTVRTCIRDPPFCTVRNVFGLVRQFFSATPPSHDPKEVTNLRDICSIPSAHPTEQEVPAEPRDISFDPYPNRSSFDLGHWYWNGSAQKSHQSFKELIDIIGSPDFDPHDVGEWEDADAGWRKTQVTIEVPFSHTTAQPNAQPYVATDLYHRSLVSVIREKLANPQDNELFHYEPYQLRWSANHLPREVNIRGKLYTSPAFMDVHRKLQGSPAEPGCDLPRVVVALMFWSDATHLTTFGSTKLWPIYMYFGNESKYCRCKPSCNLGNHVAYFQKLLESFKDFVGTYTRGKGVGRECTTHCHRELFQAQWKVLLNPEFLHAYEHGIVILCCDSIKHRFYPRISTYSADYPEKVLVATIRQLGGCPCPQCVIPTGRLNNLGMLCDRQQRTTLAHSDHSRSQLVKTARGFIYKKNYSVDSTAVESLLKPESWVPTSNTFSDCLGSFGFNVFVALVVDLLHESELGDLIHELDKRYRQVPPFGSATIRRFSANTSNMSNLAARNFEDLLQCSIPVFDGLLPDHHNKILMNLLFVMAHWHGLPKLRMHSDLTLEILNQQTMDLGEQFREFKAKVCSAYHTQELDREVDARSRRQAKDVAKRVETGKVNNVRQVTAAPQSEPGAIGKGKGKVSPEQSQDIPVPKQLQRKKSFNFRTYKFHALGDYMASIRHFGTTDLYSTEPSILTQIERRQTRLHRIKQQQQRKDFRTEVNEMTNDPEVHHYIGQSEKNYDDIGHYLRSHVHDPAMKHEFYVNSFVDRDTLMRFHFGLGVGHVYSHDTEKYLHSTQGAPHLPTTQTGHGYPEREEGLWDTTNGEAPDDGEEGEEGEHIAVEELNHFQQEQNGSTESLIDALDEMFSTDHAFDYEN</sequence>
<feature type="compositionally biased region" description="Polar residues" evidence="1">
    <location>
        <begin position="847"/>
        <end position="860"/>
    </location>
</feature>
<dbReference type="InterPro" id="IPR041078">
    <property type="entry name" value="Plavaka"/>
</dbReference>
<evidence type="ECO:0000256" key="1">
    <source>
        <dbReference type="SAM" id="MobiDB-lite"/>
    </source>
</evidence>
<dbReference type="RefSeq" id="XP_041291496.1">
    <property type="nucleotide sequence ID" value="XM_041441655.1"/>
</dbReference>
<evidence type="ECO:0000313" key="3">
    <source>
        <dbReference type="Proteomes" id="UP000823399"/>
    </source>
</evidence>
<keyword evidence="3" id="KW-1185">Reference proteome</keyword>
<accession>A0A9P7F4W5</accession>
<dbReference type="Proteomes" id="UP000823399">
    <property type="component" value="Unassembled WGS sequence"/>
</dbReference>
<reference evidence="2" key="1">
    <citation type="journal article" date="2020" name="New Phytol.">
        <title>Comparative genomics reveals dynamic genome evolution in host specialist ectomycorrhizal fungi.</title>
        <authorList>
            <person name="Lofgren L.A."/>
            <person name="Nguyen N.H."/>
            <person name="Vilgalys R."/>
            <person name="Ruytinx J."/>
            <person name="Liao H.L."/>
            <person name="Branco S."/>
            <person name="Kuo A."/>
            <person name="LaButti K."/>
            <person name="Lipzen A."/>
            <person name="Andreopoulos W."/>
            <person name="Pangilinan J."/>
            <person name="Riley R."/>
            <person name="Hundley H."/>
            <person name="Na H."/>
            <person name="Barry K."/>
            <person name="Grigoriev I.V."/>
            <person name="Stajich J.E."/>
            <person name="Kennedy P.G."/>
        </authorList>
    </citation>
    <scope>NUCLEOTIDE SEQUENCE</scope>
    <source>
        <strain evidence="2">FC423</strain>
    </source>
</reference>
<gene>
    <name evidence="2" type="ORF">F5147DRAFT_774999</name>
</gene>
<comment type="caution">
    <text evidence="2">The sequence shown here is derived from an EMBL/GenBank/DDBJ whole genome shotgun (WGS) entry which is preliminary data.</text>
</comment>
<feature type="compositionally biased region" description="Acidic residues" evidence="1">
    <location>
        <begin position="878"/>
        <end position="887"/>
    </location>
</feature>
<organism evidence="2 3">
    <name type="scientific">Suillus discolor</name>
    <dbReference type="NCBI Taxonomy" id="1912936"/>
    <lineage>
        <taxon>Eukaryota</taxon>
        <taxon>Fungi</taxon>
        <taxon>Dikarya</taxon>
        <taxon>Basidiomycota</taxon>
        <taxon>Agaricomycotina</taxon>
        <taxon>Agaricomycetes</taxon>
        <taxon>Agaricomycetidae</taxon>
        <taxon>Boletales</taxon>
        <taxon>Suillineae</taxon>
        <taxon>Suillaceae</taxon>
        <taxon>Suillus</taxon>
    </lineage>
</organism>
<proteinExistence type="predicted"/>
<dbReference type="OrthoDB" id="2687259at2759"/>
<feature type="region of interest" description="Disordered" evidence="1">
    <location>
        <begin position="1"/>
        <end position="69"/>
    </location>
</feature>
<feature type="compositionally biased region" description="Polar residues" evidence="1">
    <location>
        <begin position="50"/>
        <end position="69"/>
    </location>
</feature>
<dbReference type="EMBL" id="JABBWM010000036">
    <property type="protein sequence ID" value="KAG2106186.1"/>
    <property type="molecule type" value="Genomic_DNA"/>
</dbReference>
<name>A0A9P7F4W5_9AGAM</name>
<feature type="region of interest" description="Disordered" evidence="1">
    <location>
        <begin position="847"/>
        <end position="887"/>
    </location>
</feature>